<reference evidence="19 20" key="1">
    <citation type="journal article" date="2023" name="Nat. Commun.">
        <title>Origin of minicircular mitochondrial genomes in red algae.</title>
        <authorList>
            <person name="Lee Y."/>
            <person name="Cho C.H."/>
            <person name="Lee Y.M."/>
            <person name="Park S.I."/>
            <person name="Yang J.H."/>
            <person name="West J.A."/>
            <person name="Bhattacharya D."/>
            <person name="Yoon H.S."/>
        </authorList>
    </citation>
    <scope>NUCLEOTIDE SEQUENCE [LARGE SCALE GENOMIC DNA]</scope>
    <source>
        <strain evidence="19 20">CCMP1338</strain>
        <tissue evidence="19">Whole cell</tissue>
    </source>
</reference>
<dbReference type="Gene3D" id="3.40.800.20">
    <property type="entry name" value="Histone deacetylase domain"/>
    <property type="match status" value="1"/>
</dbReference>
<evidence type="ECO:0000256" key="2">
    <source>
        <dbReference type="ARBA" id="ARBA00004123"/>
    </source>
</evidence>
<keyword evidence="9 14" id="KW-0378">Hydrolase</keyword>
<dbReference type="Proteomes" id="UP001157974">
    <property type="component" value="Unassembled WGS sequence"/>
</dbReference>
<dbReference type="GO" id="GO:0141221">
    <property type="term" value="F:histone deacetylase activity, hydrolytic mechanism"/>
    <property type="evidence" value="ECO:0007669"/>
    <property type="project" value="UniProtKB-EC"/>
</dbReference>
<evidence type="ECO:0000256" key="4">
    <source>
        <dbReference type="ARBA" id="ARBA00004496"/>
    </source>
</evidence>
<dbReference type="EMBL" id="JAMWBK010000004">
    <property type="protein sequence ID" value="KAJ8905813.1"/>
    <property type="molecule type" value="Genomic_DNA"/>
</dbReference>
<feature type="binding site" evidence="16">
    <location>
        <position position="89"/>
    </location>
    <ligand>
        <name>substrate</name>
    </ligand>
</feature>
<dbReference type="Pfam" id="PF00850">
    <property type="entry name" value="Hist_deacetyl"/>
    <property type="match status" value="1"/>
</dbReference>
<feature type="binding site" evidence="17">
    <location>
        <position position="166"/>
    </location>
    <ligand>
        <name>a divalent metal cation</name>
        <dbReference type="ChEBI" id="CHEBI:60240"/>
    </ligand>
</feature>
<keyword evidence="20" id="KW-1185">Reference proteome</keyword>
<evidence type="ECO:0000256" key="7">
    <source>
        <dbReference type="ARBA" id="ARBA00022491"/>
    </source>
</evidence>
<dbReference type="PANTHER" id="PTHR10625">
    <property type="entry name" value="HISTONE DEACETYLASE HDAC1-RELATED"/>
    <property type="match status" value="1"/>
</dbReference>
<evidence type="ECO:0000256" key="10">
    <source>
        <dbReference type="ARBA" id="ARBA00022853"/>
    </source>
</evidence>
<evidence type="ECO:0000256" key="14">
    <source>
        <dbReference type="PIRNR" id="PIRNR037913"/>
    </source>
</evidence>
<feature type="binding site" evidence="17">
    <location>
        <position position="168"/>
    </location>
    <ligand>
        <name>a divalent metal cation</name>
        <dbReference type="ChEBI" id="CHEBI:60240"/>
    </ligand>
</feature>
<dbReference type="InterPro" id="IPR023696">
    <property type="entry name" value="Ureohydrolase_dom_sf"/>
</dbReference>
<proteinExistence type="inferred from homology"/>
<evidence type="ECO:0000259" key="18">
    <source>
        <dbReference type="Pfam" id="PF00850"/>
    </source>
</evidence>
<organism evidence="19 20">
    <name type="scientific">Rhodosorus marinus</name>
    <dbReference type="NCBI Taxonomy" id="101924"/>
    <lineage>
        <taxon>Eukaryota</taxon>
        <taxon>Rhodophyta</taxon>
        <taxon>Stylonematophyceae</taxon>
        <taxon>Stylonematales</taxon>
        <taxon>Stylonemataceae</taxon>
        <taxon>Rhodosorus</taxon>
    </lineage>
</organism>
<dbReference type="SUPFAM" id="SSF52768">
    <property type="entry name" value="Arginase/deacetylase"/>
    <property type="match status" value="1"/>
</dbReference>
<gene>
    <name evidence="19" type="ORF">NDN08_002318</name>
</gene>
<dbReference type="PRINTS" id="PR01270">
    <property type="entry name" value="HDASUPER"/>
</dbReference>
<comment type="similarity">
    <text evidence="14">Belongs to the histone deacetylase family. HD Type 1 subfamily.</text>
</comment>
<dbReference type="GO" id="GO:0005694">
    <property type="term" value="C:chromosome"/>
    <property type="evidence" value="ECO:0007669"/>
    <property type="project" value="UniProtKB-SubCell"/>
</dbReference>
<feature type="active site" description="Proton acceptor" evidence="15">
    <location>
        <position position="131"/>
    </location>
</feature>
<keyword evidence="13 14" id="KW-0539">Nucleus</keyword>
<keyword evidence="10 14" id="KW-0156">Chromatin regulator</keyword>
<accession>A0AAV8UXH4</accession>
<feature type="binding site" evidence="16">
    <location>
        <position position="319"/>
    </location>
    <ligand>
        <name>substrate</name>
    </ligand>
</feature>
<keyword evidence="6" id="KW-0963">Cytoplasm</keyword>
<name>A0AAV8UXH4_9RHOD</name>
<sequence length="399" mass="43585">MEKRSRVAYIAPTIEYVELCEMIPRLSLRTPIVEALISAMGLYQHLTVERVREALVEELEAFHSKDYLNALNDPPADLEELEDYGLVDDCAPFSGMLKYALLTAGGALHAARAVASGTTLRAIWWGGGRHHAKWSSASGFCYVNDAVIACNHLSTNLGRVLYIDLDAHHGDGVEEAFITTDEVMTVSFHAFSRGFFPGTGGFPAEEGKAGYRSQPPQCRSVSCVPKVYQTSVPTRRGYALNMPLLPNTGDEVFVPLIGKATEQVKRAYNPKAVVLVAGPDCLSGDPLGELRVSVQGLTRAVRRILDWELPTVLLGGGGYSQANTARALASITAAAASVEIPDEVPENPFFEIYGPDFTFNHYVRETQRAKMEDTHLKRLDGILSKTVTHLLQDRSSSSS</sequence>
<evidence type="ECO:0000256" key="5">
    <source>
        <dbReference type="ARBA" id="ARBA00022454"/>
    </source>
</evidence>
<dbReference type="InterPro" id="IPR003084">
    <property type="entry name" value="HDAC_I/II"/>
</dbReference>
<feature type="domain" description="Histone deacetylase" evidence="18">
    <location>
        <begin position="32"/>
        <end position="334"/>
    </location>
</feature>
<evidence type="ECO:0000313" key="20">
    <source>
        <dbReference type="Proteomes" id="UP001157974"/>
    </source>
</evidence>
<dbReference type="InterPro" id="IPR037138">
    <property type="entry name" value="His_deacetylse_dom_sf"/>
</dbReference>
<dbReference type="EC" id="3.5.1.98" evidence="14"/>
<dbReference type="AlphaFoldDB" id="A0AAV8UXH4"/>
<comment type="caution">
    <text evidence="19">The sequence shown here is derived from an EMBL/GenBank/DDBJ whole genome shotgun (WGS) entry which is preliminary data.</text>
</comment>
<dbReference type="PIRSF" id="PIRSF037913">
    <property type="entry name" value="His_deacetylse_1"/>
    <property type="match status" value="1"/>
</dbReference>
<evidence type="ECO:0000256" key="13">
    <source>
        <dbReference type="ARBA" id="ARBA00023242"/>
    </source>
</evidence>
<feature type="binding site" evidence="17">
    <location>
        <position position="280"/>
    </location>
    <ligand>
        <name>a divalent metal cation</name>
        <dbReference type="ChEBI" id="CHEBI:60240"/>
    </ligand>
</feature>
<evidence type="ECO:0000256" key="8">
    <source>
        <dbReference type="ARBA" id="ARBA00022723"/>
    </source>
</evidence>
<dbReference type="PANTHER" id="PTHR10625:SF14">
    <property type="entry name" value="HISTONE DEACETYLASE 8"/>
    <property type="match status" value="1"/>
</dbReference>
<evidence type="ECO:0000313" key="19">
    <source>
        <dbReference type="EMBL" id="KAJ8905813.1"/>
    </source>
</evidence>
<feature type="binding site" evidence="16">
    <location>
        <position position="139"/>
    </location>
    <ligand>
        <name>substrate</name>
    </ligand>
</feature>
<evidence type="ECO:0000256" key="16">
    <source>
        <dbReference type="PIRSR" id="PIRSR037913-2"/>
    </source>
</evidence>
<evidence type="ECO:0000256" key="9">
    <source>
        <dbReference type="ARBA" id="ARBA00022801"/>
    </source>
</evidence>
<dbReference type="GO" id="GO:0005634">
    <property type="term" value="C:nucleus"/>
    <property type="evidence" value="ECO:0007669"/>
    <property type="project" value="UniProtKB-SubCell"/>
</dbReference>
<evidence type="ECO:0000256" key="11">
    <source>
        <dbReference type="ARBA" id="ARBA00023015"/>
    </source>
</evidence>
<evidence type="ECO:0000256" key="3">
    <source>
        <dbReference type="ARBA" id="ARBA00004286"/>
    </source>
</evidence>
<dbReference type="GO" id="GO:0005737">
    <property type="term" value="C:cytoplasm"/>
    <property type="evidence" value="ECO:0007669"/>
    <property type="project" value="UniProtKB-SubCell"/>
</dbReference>
<comment type="subcellular location">
    <subcellularLocation>
        <location evidence="3">Chromosome</location>
    </subcellularLocation>
    <subcellularLocation>
        <location evidence="4">Cytoplasm</location>
    </subcellularLocation>
    <subcellularLocation>
        <location evidence="2 14">Nucleus</location>
    </subcellularLocation>
</comment>
<dbReference type="InterPro" id="IPR023801">
    <property type="entry name" value="His_deacetylse_dom"/>
</dbReference>
<keyword evidence="7" id="KW-0678">Repressor</keyword>
<protein>
    <recommendedName>
        <fullName evidence="14">Histone deacetylase</fullName>
        <ecNumber evidence="14">3.5.1.98</ecNumber>
    </recommendedName>
</protein>
<evidence type="ECO:0000256" key="6">
    <source>
        <dbReference type="ARBA" id="ARBA00022490"/>
    </source>
</evidence>
<keyword evidence="8 17" id="KW-0479">Metal-binding</keyword>
<keyword evidence="12 14" id="KW-0804">Transcription</keyword>
<dbReference type="GO" id="GO:0046872">
    <property type="term" value="F:metal ion binding"/>
    <property type="evidence" value="ECO:0007669"/>
    <property type="project" value="UniProtKB-KW"/>
</dbReference>
<evidence type="ECO:0000256" key="15">
    <source>
        <dbReference type="PIRSR" id="PIRSR037913-1"/>
    </source>
</evidence>
<evidence type="ECO:0000256" key="1">
    <source>
        <dbReference type="ARBA" id="ARBA00001968"/>
    </source>
</evidence>
<dbReference type="InterPro" id="IPR000286">
    <property type="entry name" value="HDACs"/>
</dbReference>
<comment type="catalytic activity">
    <reaction evidence="14">
        <text>N(6)-acetyl-L-lysyl-[histone] + H2O = L-lysyl-[histone] + acetate</text>
        <dbReference type="Rhea" id="RHEA:58196"/>
        <dbReference type="Rhea" id="RHEA-COMP:9845"/>
        <dbReference type="Rhea" id="RHEA-COMP:11338"/>
        <dbReference type="ChEBI" id="CHEBI:15377"/>
        <dbReference type="ChEBI" id="CHEBI:29969"/>
        <dbReference type="ChEBI" id="CHEBI:30089"/>
        <dbReference type="ChEBI" id="CHEBI:61930"/>
        <dbReference type="EC" id="3.5.1.98"/>
    </reaction>
</comment>
<evidence type="ECO:0000256" key="17">
    <source>
        <dbReference type="PIRSR" id="PIRSR037913-3"/>
    </source>
</evidence>
<dbReference type="GO" id="GO:0031507">
    <property type="term" value="P:heterochromatin formation"/>
    <property type="evidence" value="ECO:0007669"/>
    <property type="project" value="TreeGrafter"/>
</dbReference>
<keyword evidence="5" id="KW-0158">Chromosome</keyword>
<evidence type="ECO:0000256" key="12">
    <source>
        <dbReference type="ARBA" id="ARBA00023163"/>
    </source>
</evidence>
<keyword evidence="11 14" id="KW-0805">Transcription regulation</keyword>
<comment type="cofactor">
    <cofactor evidence="1">
        <name>a divalent metal cation</name>
        <dbReference type="ChEBI" id="CHEBI:60240"/>
    </cofactor>
</comment>